<feature type="region of interest" description="Disordered" evidence="1">
    <location>
        <begin position="1"/>
        <end position="33"/>
    </location>
</feature>
<keyword evidence="3" id="KW-1185">Reference proteome</keyword>
<dbReference type="Proteomes" id="UP000035021">
    <property type="component" value="Unassembled WGS sequence"/>
</dbReference>
<feature type="compositionally biased region" description="Pro residues" evidence="1">
    <location>
        <begin position="1"/>
        <end position="11"/>
    </location>
</feature>
<protein>
    <submittedName>
        <fullName evidence="2">Uncharacterized protein</fullName>
    </submittedName>
</protein>
<gene>
    <name evidence="2" type="ORF">GP2_009_00250</name>
</gene>
<reference evidence="2 3" key="1">
    <citation type="submission" date="2013-02" db="EMBL/GenBank/DDBJ databases">
        <title>Whole genome shotgun sequence of Gordonia paraffinivorans NBRC 108238.</title>
        <authorList>
            <person name="Isaki-Nakamura S."/>
            <person name="Hosoyama A."/>
            <person name="Tsuchikane K."/>
            <person name="Ando Y."/>
            <person name="Baba S."/>
            <person name="Ohji S."/>
            <person name="Hamada M."/>
            <person name="Tamura T."/>
            <person name="Yamazoe A."/>
            <person name="Yamazaki S."/>
            <person name="Fujita N."/>
        </authorList>
    </citation>
    <scope>NUCLEOTIDE SEQUENCE [LARGE SCALE GENOMIC DNA]</scope>
    <source>
        <strain evidence="2 3">NBRC 108238</strain>
    </source>
</reference>
<comment type="caution">
    <text evidence="2">The sequence shown here is derived from an EMBL/GenBank/DDBJ whole genome shotgun (WGS) entry which is preliminary data.</text>
</comment>
<evidence type="ECO:0000313" key="3">
    <source>
        <dbReference type="Proteomes" id="UP000035021"/>
    </source>
</evidence>
<name>A0ABQ0II53_9ACTN</name>
<proteinExistence type="predicted"/>
<dbReference type="EMBL" id="BAOQ01000009">
    <property type="protein sequence ID" value="GAC83162.1"/>
    <property type="molecule type" value="Genomic_DNA"/>
</dbReference>
<sequence length="63" mass="6700">MCGPGRLPPPEAFAESPGDPDRERGWIDGDPQTQTAYDLRAGAEAAAEICTNREDRCAPTVVA</sequence>
<accession>A0ABQ0II53</accession>
<organism evidence="2 3">
    <name type="scientific">Gordonia paraffinivorans NBRC 108238</name>
    <dbReference type="NCBI Taxonomy" id="1223543"/>
    <lineage>
        <taxon>Bacteria</taxon>
        <taxon>Bacillati</taxon>
        <taxon>Actinomycetota</taxon>
        <taxon>Actinomycetes</taxon>
        <taxon>Mycobacteriales</taxon>
        <taxon>Gordoniaceae</taxon>
        <taxon>Gordonia</taxon>
    </lineage>
</organism>
<evidence type="ECO:0000313" key="2">
    <source>
        <dbReference type="EMBL" id="GAC83162.1"/>
    </source>
</evidence>
<evidence type="ECO:0000256" key="1">
    <source>
        <dbReference type="SAM" id="MobiDB-lite"/>
    </source>
</evidence>